<keyword evidence="6" id="KW-0862">Zinc</keyword>
<dbReference type="GO" id="GO:0046872">
    <property type="term" value="F:metal ion binding"/>
    <property type="evidence" value="ECO:0007669"/>
    <property type="project" value="UniProtKB-KW"/>
</dbReference>
<protein>
    <recommendedName>
        <fullName evidence="9">MPN domain-containing protein</fullName>
    </recommendedName>
</protein>
<reference evidence="10" key="1">
    <citation type="journal article" date="2021" name="Proc. Natl. Acad. Sci. U.S.A.">
        <title>Three genomes in the algal genus Volvox reveal the fate of a haploid sex-determining region after a transition to homothallism.</title>
        <authorList>
            <person name="Yamamoto K."/>
            <person name="Hamaji T."/>
            <person name="Kawai-Toyooka H."/>
            <person name="Matsuzaki R."/>
            <person name="Takahashi F."/>
            <person name="Nishimura Y."/>
            <person name="Kawachi M."/>
            <person name="Noguchi H."/>
            <person name="Minakuchi Y."/>
            <person name="Umen J.G."/>
            <person name="Toyoda A."/>
            <person name="Nozaki H."/>
        </authorList>
    </citation>
    <scope>NUCLEOTIDE SEQUENCE</scope>
    <source>
        <strain evidence="10">NIES-3780</strain>
    </source>
</reference>
<dbReference type="GO" id="GO:0008237">
    <property type="term" value="F:metallopeptidase activity"/>
    <property type="evidence" value="ECO:0007669"/>
    <property type="project" value="UniProtKB-KW"/>
</dbReference>
<name>A0A8J4BQ07_9CHLO</name>
<evidence type="ECO:0000256" key="2">
    <source>
        <dbReference type="ARBA" id="ARBA00022670"/>
    </source>
</evidence>
<dbReference type="Pfam" id="PF18110">
    <property type="entry name" value="BRCC36_C"/>
    <property type="match status" value="1"/>
</dbReference>
<dbReference type="SMART" id="SM00232">
    <property type="entry name" value="JAB_MPN"/>
    <property type="match status" value="1"/>
</dbReference>
<dbReference type="GO" id="GO:0006281">
    <property type="term" value="P:DNA repair"/>
    <property type="evidence" value="ECO:0007669"/>
    <property type="project" value="InterPro"/>
</dbReference>
<comment type="similarity">
    <text evidence="1">Belongs to the peptidase M67A family. BRCC36 subfamily.</text>
</comment>
<dbReference type="EMBL" id="BNCO01000071">
    <property type="protein sequence ID" value="GIL64973.1"/>
    <property type="molecule type" value="Genomic_DNA"/>
</dbReference>
<keyword evidence="7" id="KW-0482">Metalloprotease</keyword>
<dbReference type="Pfam" id="PF01398">
    <property type="entry name" value="JAB"/>
    <property type="match status" value="1"/>
</dbReference>
<proteinExistence type="inferred from homology"/>
<evidence type="ECO:0000259" key="9">
    <source>
        <dbReference type="PROSITE" id="PS50249"/>
    </source>
</evidence>
<evidence type="ECO:0000313" key="10">
    <source>
        <dbReference type="EMBL" id="GIL64973.1"/>
    </source>
</evidence>
<keyword evidence="2" id="KW-0645">Protease</keyword>
<dbReference type="Gene3D" id="3.40.140.10">
    <property type="entry name" value="Cytidine Deaminase, domain 2"/>
    <property type="match status" value="1"/>
</dbReference>
<dbReference type="Proteomes" id="UP000747399">
    <property type="component" value="Unassembled WGS sequence"/>
</dbReference>
<gene>
    <name evidence="10" type="ORF">Vafri_18826</name>
</gene>
<dbReference type="InterPro" id="IPR033860">
    <property type="entry name" value="MPN_BRCC36"/>
</dbReference>
<dbReference type="GO" id="GO:0070552">
    <property type="term" value="C:BRISC complex"/>
    <property type="evidence" value="ECO:0007669"/>
    <property type="project" value="InterPro"/>
</dbReference>
<dbReference type="InterPro" id="IPR037518">
    <property type="entry name" value="MPN"/>
</dbReference>
<dbReference type="GO" id="GO:0006508">
    <property type="term" value="P:proteolysis"/>
    <property type="evidence" value="ECO:0007669"/>
    <property type="project" value="UniProtKB-KW"/>
</dbReference>
<evidence type="ECO:0000256" key="6">
    <source>
        <dbReference type="ARBA" id="ARBA00022833"/>
    </source>
</evidence>
<dbReference type="PANTHER" id="PTHR10410">
    <property type="entry name" value="EUKARYOTIC TRANSLATION INITIATION FACTOR 3 -RELATED"/>
    <property type="match status" value="1"/>
</dbReference>
<dbReference type="GO" id="GO:0004843">
    <property type="term" value="F:cysteine-type deubiquitinase activity"/>
    <property type="evidence" value="ECO:0007669"/>
    <property type="project" value="InterPro"/>
</dbReference>
<feature type="coiled-coil region" evidence="8">
    <location>
        <begin position="280"/>
        <end position="307"/>
    </location>
</feature>
<dbReference type="InterPro" id="IPR050242">
    <property type="entry name" value="JAMM_MPN+_peptidase_M67A"/>
</dbReference>
<keyword evidence="3" id="KW-0479">Metal-binding</keyword>
<dbReference type="InterPro" id="IPR000555">
    <property type="entry name" value="JAMM/MPN+_dom"/>
</dbReference>
<comment type="caution">
    <text evidence="10">The sequence shown here is derived from an EMBL/GenBank/DDBJ whole genome shotgun (WGS) entry which is preliminary data.</text>
</comment>
<dbReference type="GO" id="GO:0070536">
    <property type="term" value="P:protein K63-linked deubiquitination"/>
    <property type="evidence" value="ECO:0007669"/>
    <property type="project" value="InterPro"/>
</dbReference>
<keyword evidence="11" id="KW-1185">Reference proteome</keyword>
<evidence type="ECO:0000256" key="5">
    <source>
        <dbReference type="ARBA" id="ARBA00022801"/>
    </source>
</evidence>
<organism evidence="10 11">
    <name type="scientific">Volvox africanus</name>
    <dbReference type="NCBI Taxonomy" id="51714"/>
    <lineage>
        <taxon>Eukaryota</taxon>
        <taxon>Viridiplantae</taxon>
        <taxon>Chlorophyta</taxon>
        <taxon>core chlorophytes</taxon>
        <taxon>Chlorophyceae</taxon>
        <taxon>CS clade</taxon>
        <taxon>Chlamydomonadales</taxon>
        <taxon>Volvocaceae</taxon>
        <taxon>Volvox</taxon>
    </lineage>
</organism>
<evidence type="ECO:0000256" key="8">
    <source>
        <dbReference type="SAM" id="Coils"/>
    </source>
</evidence>
<dbReference type="CDD" id="cd08068">
    <property type="entry name" value="MPN_BRCC36"/>
    <property type="match status" value="1"/>
</dbReference>
<keyword evidence="8" id="KW-0175">Coiled coil</keyword>
<keyword evidence="5" id="KW-0378">Hydrolase</keyword>
<evidence type="ECO:0000256" key="4">
    <source>
        <dbReference type="ARBA" id="ARBA00022786"/>
    </source>
</evidence>
<evidence type="ECO:0000256" key="7">
    <source>
        <dbReference type="ARBA" id="ARBA00023049"/>
    </source>
</evidence>
<evidence type="ECO:0000313" key="11">
    <source>
        <dbReference type="Proteomes" id="UP000747399"/>
    </source>
</evidence>
<keyword evidence="4" id="KW-0833">Ubl conjugation pathway</keyword>
<evidence type="ECO:0000256" key="1">
    <source>
        <dbReference type="ARBA" id="ARBA00008021"/>
    </source>
</evidence>
<dbReference type="PROSITE" id="PS50249">
    <property type="entry name" value="MPN"/>
    <property type="match status" value="1"/>
</dbReference>
<accession>A0A8J4BQ07</accession>
<dbReference type="AlphaFoldDB" id="A0A8J4BQ07"/>
<evidence type="ECO:0000256" key="3">
    <source>
        <dbReference type="ARBA" id="ARBA00022723"/>
    </source>
</evidence>
<sequence>MSLQRVEVTQEVLLAVLAHAHSTESEEVMGLLLGDVMDDVSSGGGAVCRVALAFPQIRTDRRKDRVETSPEQMARCSAHAERLSRETGLRTRVVGWYHSHPHITVLPSHVDVRTQGMYQLLDPGFVGLIVSTFNRDAASQACTVQLTAFQSLPDGMGATGVGAPGGGSEPMAPLVRKEIRVSIVPSATSLEKSFSDLLVVQRILLMEEKEVYKKALALAAATAAAAGGGSSATTAAASNTLSGPSRELAEVHHAGVYQAHMVRLVETSLRPALMSMSALVSQQRVQERQLREQVAQLEAMVAGAAVEKAAAMIATPSAGQQL</sequence>
<feature type="domain" description="MPN" evidence="9">
    <location>
        <begin position="6"/>
        <end position="155"/>
    </location>
</feature>
<dbReference type="InterPro" id="IPR040749">
    <property type="entry name" value="BRCC36_C"/>
</dbReference>
<dbReference type="SUPFAM" id="SSF102712">
    <property type="entry name" value="JAB1/MPN domain"/>
    <property type="match status" value="1"/>
</dbReference>